<keyword evidence="3" id="KW-1185">Reference proteome</keyword>
<feature type="non-terminal residue" evidence="2">
    <location>
        <position position="1"/>
    </location>
</feature>
<name>A0A7K8W795_9FURN</name>
<dbReference type="OrthoDB" id="9271363at2759"/>
<keyword evidence="1" id="KW-0732">Signal</keyword>
<gene>
    <name evidence="2" type="primary">Gal12</name>
    <name evidence="2" type="ORF">SCLMEX_R14569</name>
</gene>
<dbReference type="SUPFAM" id="SSF57392">
    <property type="entry name" value="Defensin-like"/>
    <property type="match status" value="1"/>
</dbReference>
<proteinExistence type="predicted"/>
<organism evidence="2 3">
    <name type="scientific">Sclerurus mexicanus</name>
    <name type="common">tawny-throated leaftosser</name>
    <dbReference type="NCBI Taxonomy" id="265632"/>
    <lineage>
        <taxon>Eukaryota</taxon>
        <taxon>Metazoa</taxon>
        <taxon>Chordata</taxon>
        <taxon>Craniata</taxon>
        <taxon>Vertebrata</taxon>
        <taxon>Euteleostomi</taxon>
        <taxon>Archelosauria</taxon>
        <taxon>Archosauria</taxon>
        <taxon>Dinosauria</taxon>
        <taxon>Saurischia</taxon>
        <taxon>Theropoda</taxon>
        <taxon>Coelurosauria</taxon>
        <taxon>Aves</taxon>
        <taxon>Neognathae</taxon>
        <taxon>Neoaves</taxon>
        <taxon>Telluraves</taxon>
        <taxon>Australaves</taxon>
        <taxon>Passeriformes</taxon>
        <taxon>Furnariidae</taxon>
        <taxon>Sclerurus</taxon>
    </lineage>
</organism>
<feature type="signal peptide" evidence="1">
    <location>
        <begin position="1"/>
        <end position="19"/>
    </location>
</feature>
<sequence>MEILTLIFIFISLTQYGDAQGPEGCNHEGGLCRVGNCISGEYLAQYCFEPIILCCKSLSPATTKS</sequence>
<comment type="caution">
    <text evidence="2">The sequence shown here is derived from an EMBL/GenBank/DDBJ whole genome shotgun (WGS) entry which is preliminary data.</text>
</comment>
<reference evidence="2 3" key="1">
    <citation type="submission" date="2019-09" db="EMBL/GenBank/DDBJ databases">
        <title>Bird 10,000 Genomes (B10K) Project - Family phase.</title>
        <authorList>
            <person name="Zhang G."/>
        </authorList>
    </citation>
    <scope>NUCLEOTIDE SEQUENCE [LARGE SCALE GENOMIC DNA]</scope>
    <source>
        <strain evidence="2">B10K-DU-001-03</strain>
        <tissue evidence="2">Muscle</tissue>
    </source>
</reference>
<feature type="chain" id="PRO_5029532996" evidence="1">
    <location>
        <begin position="20"/>
        <end position="65"/>
    </location>
</feature>
<evidence type="ECO:0000313" key="3">
    <source>
        <dbReference type="Proteomes" id="UP000588334"/>
    </source>
</evidence>
<feature type="non-terminal residue" evidence="2">
    <location>
        <position position="65"/>
    </location>
</feature>
<evidence type="ECO:0000256" key="1">
    <source>
        <dbReference type="SAM" id="SignalP"/>
    </source>
</evidence>
<dbReference type="Proteomes" id="UP000588334">
    <property type="component" value="Unassembled WGS sequence"/>
</dbReference>
<accession>A0A7K8W795</accession>
<evidence type="ECO:0000313" key="2">
    <source>
        <dbReference type="EMBL" id="NXF74616.1"/>
    </source>
</evidence>
<dbReference type="AlphaFoldDB" id="A0A7K8W795"/>
<dbReference type="EMBL" id="VWZF01002307">
    <property type="protein sequence ID" value="NXF74616.1"/>
    <property type="molecule type" value="Genomic_DNA"/>
</dbReference>
<protein>
    <submittedName>
        <fullName evidence="2">GLL12 protein</fullName>
    </submittedName>
</protein>